<dbReference type="InterPro" id="IPR017968">
    <property type="entry name" value="Acylphosphatase_CS"/>
</dbReference>
<comment type="caution">
    <text evidence="7">The sequence shown here is derived from an EMBL/GenBank/DDBJ whole genome shotgun (WGS) entry which is preliminary data.</text>
</comment>
<evidence type="ECO:0000256" key="4">
    <source>
        <dbReference type="PROSITE-ProRule" id="PRU00520"/>
    </source>
</evidence>
<evidence type="ECO:0000313" key="8">
    <source>
        <dbReference type="Proteomes" id="UP000076715"/>
    </source>
</evidence>
<gene>
    <name evidence="7" type="ORF">AWE51_10010</name>
</gene>
<feature type="active site" evidence="4">
    <location>
        <position position="19"/>
    </location>
</feature>
<dbReference type="AlphaFoldDB" id="A0A162ZQU7"/>
<feature type="active site" evidence="4">
    <location>
        <position position="37"/>
    </location>
</feature>
<evidence type="ECO:0000313" key="7">
    <source>
        <dbReference type="EMBL" id="KZS39965.1"/>
    </source>
</evidence>
<keyword evidence="8" id="KW-1185">Reference proteome</keyword>
<keyword evidence="4" id="KW-0378">Hydrolase</keyword>
<evidence type="ECO:0000256" key="5">
    <source>
        <dbReference type="RuleBase" id="RU004168"/>
    </source>
</evidence>
<evidence type="ECO:0000256" key="3">
    <source>
        <dbReference type="ARBA" id="ARBA00047645"/>
    </source>
</evidence>
<dbReference type="EMBL" id="LQRT01000024">
    <property type="protein sequence ID" value="KZS39965.1"/>
    <property type="molecule type" value="Genomic_DNA"/>
</dbReference>
<dbReference type="PANTHER" id="PTHR47268:SF4">
    <property type="entry name" value="ACYLPHOSPHATASE"/>
    <property type="match status" value="1"/>
</dbReference>
<dbReference type="PANTHER" id="PTHR47268">
    <property type="entry name" value="ACYLPHOSPHATASE"/>
    <property type="match status" value="1"/>
</dbReference>
<dbReference type="SUPFAM" id="SSF54975">
    <property type="entry name" value="Acylphosphatase/BLUF domain-like"/>
    <property type="match status" value="1"/>
</dbReference>
<reference evidence="7 8" key="1">
    <citation type="submission" date="2016-01" db="EMBL/GenBank/DDBJ databases">
        <title>The draft genome sequence of Aquimarina sp. RZW4-3-2.</title>
        <authorList>
            <person name="Wang Y."/>
        </authorList>
    </citation>
    <scope>NUCLEOTIDE SEQUENCE [LARGE SCALE GENOMIC DNA]</scope>
    <source>
        <strain evidence="7 8">RZW4-3-2</strain>
    </source>
</reference>
<dbReference type="PROSITE" id="PS51160">
    <property type="entry name" value="ACYLPHOSPHATASE_3"/>
    <property type="match status" value="1"/>
</dbReference>
<proteinExistence type="inferred from homology"/>
<dbReference type="Pfam" id="PF00708">
    <property type="entry name" value="Acylphosphatase"/>
    <property type="match status" value="1"/>
</dbReference>
<dbReference type="Proteomes" id="UP000076715">
    <property type="component" value="Unassembled WGS sequence"/>
</dbReference>
<dbReference type="OrthoDB" id="9808093at2"/>
<protein>
    <recommendedName>
        <fullName evidence="2 4">acylphosphatase</fullName>
        <ecNumber evidence="2 4">3.6.1.7</ecNumber>
    </recommendedName>
</protein>
<sequence>MSQQYNIIVKGKVQGVWYRKSTLEKAVEIGLIGFVKNQPDGSVYIEAKGTKNQLEELIEWCKVGPEYARVDAVTFTKVPAQAFDGFEIL</sequence>
<comment type="similarity">
    <text evidence="1 5">Belongs to the acylphosphatase family.</text>
</comment>
<evidence type="ECO:0000256" key="2">
    <source>
        <dbReference type="ARBA" id="ARBA00012150"/>
    </source>
</evidence>
<comment type="catalytic activity">
    <reaction evidence="3 4">
        <text>an acyl phosphate + H2O = a carboxylate + phosphate + H(+)</text>
        <dbReference type="Rhea" id="RHEA:14965"/>
        <dbReference type="ChEBI" id="CHEBI:15377"/>
        <dbReference type="ChEBI" id="CHEBI:15378"/>
        <dbReference type="ChEBI" id="CHEBI:29067"/>
        <dbReference type="ChEBI" id="CHEBI:43474"/>
        <dbReference type="ChEBI" id="CHEBI:59918"/>
        <dbReference type="EC" id="3.6.1.7"/>
    </reaction>
</comment>
<accession>A0A162ZQU7</accession>
<dbReference type="GO" id="GO:0003998">
    <property type="term" value="F:acylphosphatase activity"/>
    <property type="evidence" value="ECO:0007669"/>
    <property type="project" value="UniProtKB-EC"/>
</dbReference>
<dbReference type="STRING" id="1642818.AWE51_10010"/>
<feature type="domain" description="Acylphosphatase-like" evidence="6">
    <location>
        <begin position="4"/>
        <end position="89"/>
    </location>
</feature>
<dbReference type="InterPro" id="IPR001792">
    <property type="entry name" value="Acylphosphatase-like_dom"/>
</dbReference>
<name>A0A162ZQU7_9FLAO</name>
<dbReference type="Gene3D" id="3.30.70.100">
    <property type="match status" value="1"/>
</dbReference>
<evidence type="ECO:0000259" key="6">
    <source>
        <dbReference type="PROSITE" id="PS51160"/>
    </source>
</evidence>
<dbReference type="InterPro" id="IPR036046">
    <property type="entry name" value="Acylphosphatase-like_dom_sf"/>
</dbReference>
<organism evidence="7 8">
    <name type="scientific">Aquimarina aggregata</name>
    <dbReference type="NCBI Taxonomy" id="1642818"/>
    <lineage>
        <taxon>Bacteria</taxon>
        <taxon>Pseudomonadati</taxon>
        <taxon>Bacteroidota</taxon>
        <taxon>Flavobacteriia</taxon>
        <taxon>Flavobacteriales</taxon>
        <taxon>Flavobacteriaceae</taxon>
        <taxon>Aquimarina</taxon>
    </lineage>
</organism>
<dbReference type="PROSITE" id="PS00151">
    <property type="entry name" value="ACYLPHOSPHATASE_2"/>
    <property type="match status" value="1"/>
</dbReference>
<dbReference type="RefSeq" id="WP_066316080.1">
    <property type="nucleotide sequence ID" value="NZ_LQRT01000024.1"/>
</dbReference>
<evidence type="ECO:0000256" key="1">
    <source>
        <dbReference type="ARBA" id="ARBA00005614"/>
    </source>
</evidence>
<dbReference type="InterPro" id="IPR020456">
    <property type="entry name" value="Acylphosphatase"/>
</dbReference>
<dbReference type="EC" id="3.6.1.7" evidence="2 4"/>